<reference evidence="2 3" key="1">
    <citation type="submission" date="2018-04" db="EMBL/GenBank/DDBJ databases">
        <title>Genomic Encyclopedia of Archaeal and Bacterial Type Strains, Phase II (KMG-II): from individual species to whole genera.</title>
        <authorList>
            <person name="Goeker M."/>
        </authorList>
    </citation>
    <scope>NUCLEOTIDE SEQUENCE [LARGE SCALE GENOMIC DNA]</scope>
    <source>
        <strain evidence="2 3">DSM 26809</strain>
    </source>
</reference>
<dbReference type="AlphaFoldDB" id="A0A2T5J826"/>
<keyword evidence="1" id="KW-0732">Signal</keyword>
<comment type="caution">
    <text evidence="2">The sequence shown here is derived from an EMBL/GenBank/DDBJ whole genome shotgun (WGS) entry which is preliminary data.</text>
</comment>
<feature type="signal peptide" evidence="1">
    <location>
        <begin position="1"/>
        <end position="23"/>
    </location>
</feature>
<keyword evidence="3" id="KW-1185">Reference proteome</keyword>
<evidence type="ECO:0000313" key="3">
    <source>
        <dbReference type="Proteomes" id="UP000244168"/>
    </source>
</evidence>
<protein>
    <recommendedName>
        <fullName evidence="4">LTXXQ motif family protein</fullName>
    </recommendedName>
</protein>
<evidence type="ECO:0008006" key="4">
    <source>
        <dbReference type="Google" id="ProtNLM"/>
    </source>
</evidence>
<evidence type="ECO:0000313" key="2">
    <source>
        <dbReference type="EMBL" id="PTQ95610.1"/>
    </source>
</evidence>
<dbReference type="OrthoDB" id="675330at2"/>
<proteinExistence type="predicted"/>
<evidence type="ECO:0000256" key="1">
    <source>
        <dbReference type="SAM" id="SignalP"/>
    </source>
</evidence>
<feature type="chain" id="PRO_5015716836" description="LTXXQ motif family protein" evidence="1">
    <location>
        <begin position="24"/>
        <end position="158"/>
    </location>
</feature>
<accession>A0A2T5J826</accession>
<organism evidence="2 3">
    <name type="scientific">Mucilaginibacter yixingensis</name>
    <dbReference type="NCBI Taxonomy" id="1295612"/>
    <lineage>
        <taxon>Bacteria</taxon>
        <taxon>Pseudomonadati</taxon>
        <taxon>Bacteroidota</taxon>
        <taxon>Sphingobacteriia</taxon>
        <taxon>Sphingobacteriales</taxon>
        <taxon>Sphingobacteriaceae</taxon>
        <taxon>Mucilaginibacter</taxon>
    </lineage>
</organism>
<gene>
    <name evidence="2" type="ORF">C8P68_105115</name>
</gene>
<dbReference type="RefSeq" id="WP_146166554.1">
    <property type="nucleotide sequence ID" value="NZ_CP160205.1"/>
</dbReference>
<dbReference type="EMBL" id="QAOQ01000005">
    <property type="protein sequence ID" value="PTQ95610.1"/>
    <property type="molecule type" value="Genomic_DNA"/>
</dbReference>
<dbReference type="Proteomes" id="UP000244168">
    <property type="component" value="Unassembled WGS sequence"/>
</dbReference>
<sequence>MTRLIKNISVLLLLLCVSLAVRAQRGGQAAFRQRNEARVMRPNVAKRFDQIKKNYIARQLNLTPEQSARFWPMYDAYQAELDEILILRRQNNTNVQPGGEDQFDRELTYQQRITAAQKKYYHEFCNVLPPDKAAQVFKSERDFKFELLRRLKEGHGPE</sequence>
<name>A0A2T5J826_9SPHI</name>